<sequence>MQGLYCLGHILTRSYRLHVLGKEWGMEKQFGKKWESDQHFEWYRKLLCKDESESNEEITQEEDDKSNGKHVGSTVQIKIPVVATVIQQSEQGGHMSMAVVSPGPNGELVNQSGLSNFQNDSFVYSSTLTGNDSLTGSVDDIDEMQLSNAMPPGLMSDVEIEFLDEQGRRVGEDEFQENLKLATDICQPEDIKIYLKTVPT</sequence>
<proteinExistence type="predicted"/>
<gene>
    <name evidence="1" type="ORF">NQ318_016149</name>
</gene>
<name>A0AAV8Y100_9CUCU</name>
<comment type="caution">
    <text evidence="1">The sequence shown here is derived from an EMBL/GenBank/DDBJ whole genome shotgun (WGS) entry which is preliminary data.</text>
</comment>
<keyword evidence="2" id="KW-1185">Reference proteome</keyword>
<evidence type="ECO:0000313" key="2">
    <source>
        <dbReference type="Proteomes" id="UP001162162"/>
    </source>
</evidence>
<dbReference type="EMBL" id="JAPWTK010000257">
    <property type="protein sequence ID" value="KAJ8944342.1"/>
    <property type="molecule type" value="Genomic_DNA"/>
</dbReference>
<dbReference type="AlphaFoldDB" id="A0AAV8Y100"/>
<reference evidence="1" key="1">
    <citation type="journal article" date="2023" name="Insect Mol. Biol.">
        <title>Genome sequencing provides insights into the evolution of gene families encoding plant cell wall-degrading enzymes in longhorned beetles.</title>
        <authorList>
            <person name="Shin N.R."/>
            <person name="Okamura Y."/>
            <person name="Kirsch R."/>
            <person name="Pauchet Y."/>
        </authorList>
    </citation>
    <scope>NUCLEOTIDE SEQUENCE</scope>
    <source>
        <strain evidence="1">AMC_N1</strain>
    </source>
</reference>
<accession>A0AAV8Y100</accession>
<dbReference type="Proteomes" id="UP001162162">
    <property type="component" value="Unassembled WGS sequence"/>
</dbReference>
<protein>
    <submittedName>
        <fullName evidence="1">Uncharacterized protein</fullName>
    </submittedName>
</protein>
<evidence type="ECO:0000313" key="1">
    <source>
        <dbReference type="EMBL" id="KAJ8944342.1"/>
    </source>
</evidence>
<organism evidence="1 2">
    <name type="scientific">Aromia moschata</name>
    <dbReference type="NCBI Taxonomy" id="1265417"/>
    <lineage>
        <taxon>Eukaryota</taxon>
        <taxon>Metazoa</taxon>
        <taxon>Ecdysozoa</taxon>
        <taxon>Arthropoda</taxon>
        <taxon>Hexapoda</taxon>
        <taxon>Insecta</taxon>
        <taxon>Pterygota</taxon>
        <taxon>Neoptera</taxon>
        <taxon>Endopterygota</taxon>
        <taxon>Coleoptera</taxon>
        <taxon>Polyphaga</taxon>
        <taxon>Cucujiformia</taxon>
        <taxon>Chrysomeloidea</taxon>
        <taxon>Cerambycidae</taxon>
        <taxon>Cerambycinae</taxon>
        <taxon>Callichromatini</taxon>
        <taxon>Aromia</taxon>
    </lineage>
</organism>